<dbReference type="PANTHER" id="PTHR24258">
    <property type="entry name" value="SERINE PROTEASE-RELATED"/>
    <property type="match status" value="1"/>
</dbReference>
<evidence type="ECO:0008006" key="16">
    <source>
        <dbReference type="Google" id="ProtNLM"/>
    </source>
</evidence>
<keyword evidence="6 8" id="KW-1015">Disulfide bond</keyword>
<feature type="domain" description="SEA" evidence="11">
    <location>
        <begin position="210"/>
        <end position="331"/>
    </location>
</feature>
<feature type="region of interest" description="Disordered" evidence="9">
    <location>
        <begin position="41"/>
        <end position="60"/>
    </location>
</feature>
<proteinExistence type="predicted"/>
<dbReference type="Gene3D" id="3.30.70.960">
    <property type="entry name" value="SEA domain"/>
    <property type="match status" value="1"/>
</dbReference>
<dbReference type="InterPro" id="IPR036364">
    <property type="entry name" value="SEA_dom_sf"/>
</dbReference>
<dbReference type="SMART" id="SM00192">
    <property type="entry name" value="LDLa"/>
    <property type="match status" value="2"/>
</dbReference>
<evidence type="ECO:0000256" key="4">
    <source>
        <dbReference type="ARBA" id="ARBA00022989"/>
    </source>
</evidence>
<dbReference type="EMBL" id="JALNTZ010000008">
    <property type="protein sequence ID" value="KAJ3642188.1"/>
    <property type="molecule type" value="Genomic_DNA"/>
</dbReference>
<feature type="region of interest" description="Disordered" evidence="9">
    <location>
        <begin position="1"/>
        <end position="21"/>
    </location>
</feature>
<dbReference type="CDD" id="cd07066">
    <property type="entry name" value="CRD_FZ"/>
    <property type="match status" value="1"/>
</dbReference>
<feature type="disulfide bond" evidence="7">
    <location>
        <begin position="367"/>
        <end position="413"/>
    </location>
</feature>
<dbReference type="Gene3D" id="6.10.250.2780">
    <property type="match status" value="1"/>
</dbReference>
<dbReference type="InterPro" id="IPR009003">
    <property type="entry name" value="Peptidase_S1_PA"/>
</dbReference>
<keyword evidence="5 10" id="KW-0472">Membrane</keyword>
<dbReference type="PANTHER" id="PTHR24258:SF146">
    <property type="entry name" value="ATRIAL NATRIURETIC PEPTIDE-CONVERTING ENZYME"/>
    <property type="match status" value="1"/>
</dbReference>
<dbReference type="SUPFAM" id="SSF82671">
    <property type="entry name" value="SEA domain"/>
    <property type="match status" value="1"/>
</dbReference>
<dbReference type="InterPro" id="IPR043504">
    <property type="entry name" value="Peptidase_S1_PA_chymotrypsin"/>
</dbReference>
<dbReference type="SUPFAM" id="SSF50494">
    <property type="entry name" value="Trypsin-like serine proteases"/>
    <property type="match status" value="1"/>
</dbReference>
<dbReference type="InterPro" id="IPR000082">
    <property type="entry name" value="SEA_dom"/>
</dbReference>
<dbReference type="Proteomes" id="UP001168821">
    <property type="component" value="Unassembled WGS sequence"/>
</dbReference>
<dbReference type="SUPFAM" id="SSF57424">
    <property type="entry name" value="LDL receptor-like module"/>
    <property type="match status" value="1"/>
</dbReference>
<feature type="disulfide bond" evidence="8">
    <location>
        <begin position="524"/>
        <end position="539"/>
    </location>
</feature>
<dbReference type="FunFam" id="1.10.2000.10:FF:000019">
    <property type="entry name" value="Corin, isoform B"/>
    <property type="match status" value="1"/>
</dbReference>
<evidence type="ECO:0000256" key="9">
    <source>
        <dbReference type="SAM" id="MobiDB-lite"/>
    </source>
</evidence>
<evidence type="ECO:0000256" key="5">
    <source>
        <dbReference type="ARBA" id="ARBA00023136"/>
    </source>
</evidence>
<keyword evidence="4 10" id="KW-1133">Transmembrane helix</keyword>
<name>A0AA38M3B0_9CUCU</name>
<dbReference type="GO" id="GO:0004252">
    <property type="term" value="F:serine-type endopeptidase activity"/>
    <property type="evidence" value="ECO:0007669"/>
    <property type="project" value="InterPro"/>
</dbReference>
<reference evidence="14" key="1">
    <citation type="journal article" date="2023" name="G3 (Bethesda)">
        <title>Whole genome assemblies of Zophobas morio and Tenebrio molitor.</title>
        <authorList>
            <person name="Kaur S."/>
            <person name="Stinson S.A."/>
            <person name="diCenzo G.C."/>
        </authorList>
    </citation>
    <scope>NUCLEOTIDE SEQUENCE</scope>
    <source>
        <strain evidence="14">QUZm001</strain>
    </source>
</reference>
<comment type="caution">
    <text evidence="8">Lacks conserved residue(s) required for the propagation of feature annotation.</text>
</comment>
<dbReference type="SMART" id="SM00200">
    <property type="entry name" value="SEA"/>
    <property type="match status" value="1"/>
</dbReference>
<dbReference type="SMART" id="SM00063">
    <property type="entry name" value="FRI"/>
    <property type="match status" value="1"/>
</dbReference>
<dbReference type="PROSITE" id="PS50068">
    <property type="entry name" value="LDLRA_2"/>
    <property type="match status" value="2"/>
</dbReference>
<evidence type="ECO:0000256" key="8">
    <source>
        <dbReference type="PROSITE-ProRule" id="PRU00124"/>
    </source>
</evidence>
<keyword evidence="15" id="KW-1185">Reference proteome</keyword>
<feature type="disulfide bond" evidence="7">
    <location>
        <begin position="359"/>
        <end position="420"/>
    </location>
</feature>
<feature type="compositionally biased region" description="Polar residues" evidence="9">
    <location>
        <begin position="1"/>
        <end position="12"/>
    </location>
</feature>
<dbReference type="FunFam" id="2.40.10.10:FF:000235">
    <property type="entry name" value="Atrial natriuretic peptide-converting enzyme"/>
    <property type="match status" value="1"/>
</dbReference>
<keyword evidence="3" id="KW-0735">Signal-anchor</keyword>
<dbReference type="InterPro" id="IPR023415">
    <property type="entry name" value="LDLR_class-A_CS"/>
</dbReference>
<evidence type="ECO:0000256" key="6">
    <source>
        <dbReference type="ARBA" id="ARBA00023157"/>
    </source>
</evidence>
<dbReference type="CDD" id="cd00112">
    <property type="entry name" value="LDLa"/>
    <property type="match status" value="2"/>
</dbReference>
<feature type="compositionally biased region" description="Polar residues" evidence="9">
    <location>
        <begin position="50"/>
        <end position="59"/>
    </location>
</feature>
<accession>A0AA38M3B0</accession>
<dbReference type="PROSITE" id="PS01209">
    <property type="entry name" value="LDLRA_1"/>
    <property type="match status" value="1"/>
</dbReference>
<evidence type="ECO:0000256" key="10">
    <source>
        <dbReference type="SAM" id="Phobius"/>
    </source>
</evidence>
<dbReference type="Pfam" id="PF01392">
    <property type="entry name" value="Fz"/>
    <property type="match status" value="1"/>
</dbReference>
<dbReference type="PROSITE" id="PS50024">
    <property type="entry name" value="SEA"/>
    <property type="match status" value="1"/>
</dbReference>
<evidence type="ECO:0000259" key="11">
    <source>
        <dbReference type="PROSITE" id="PS50024"/>
    </source>
</evidence>
<evidence type="ECO:0000256" key="2">
    <source>
        <dbReference type="ARBA" id="ARBA00022692"/>
    </source>
</evidence>
<dbReference type="Gene3D" id="4.10.400.10">
    <property type="entry name" value="Low-density Lipoprotein Receptor"/>
    <property type="match status" value="2"/>
</dbReference>
<dbReference type="InterPro" id="IPR036055">
    <property type="entry name" value="LDL_receptor-like_sf"/>
</dbReference>
<feature type="domain" description="FZ" evidence="12">
    <location>
        <begin position="354"/>
        <end position="475"/>
    </location>
</feature>
<dbReference type="InterPro" id="IPR001254">
    <property type="entry name" value="Trypsin_dom"/>
</dbReference>
<dbReference type="CDD" id="cd00190">
    <property type="entry name" value="Tryp_SPc"/>
    <property type="match status" value="1"/>
</dbReference>
<sequence>MSFLQQNANRTMPQGHFQRAPNDLPVMSAKEQTQMWHQNSYMDDSGIHSGASTQVPSISSKEEEMDLFDLDTHRFTQNHDEINQTGPQTVPATMFQDTLDENIDISSPQFQQCVPEPPPEIEKQHPVNLMDYQDDTDLMSVSTISTGPRHFRRSPSSILSSDSDIRFTRKKLTSQTRCGCCIIATFLLLLLVAAAAVYIAYTYFMPEAPPEQVFRATFRVIKGDAFSPELTDTNTVRFKNRSRNYSERLNLLFRRSPVSHGFVGTEVLALDGTEGKDLVVHFDIHIDPSYTIVQAKDVEKILAKEITLDESLFFQNLTIDATSLEVKSVDVLLTSTTTSSPSTVTSQPVTQTPPPPRRCFPLQLPYCSKLPYNITTYPNLMNHRNLKEVKDDVITFRELVDAECYRHAYDFVCQILQPSCVTGDDEDEMILPCRSFCRDFMAGCGGRLSEKVKELIDCSKFPEIRCAAKPGCVEELQARALSPRVCDGVIDCQDLSDEKTCTYCSKGFLHCGNGRKCVRKEQRCDGTEDCPDGSDERACLSLTPNVEDSRKVEIVTPHLTRYHSEGFVAFNEKGEIGKLCTENLNHSLPVNQTTEVLHTVASSLCKTLSYQNILSVQVEKDLEHNMSYVSMKDPLAPEISFVRSPCFSRQVLKVACSNLECGIQTAAPAVLPKMAAHGDWPWHVALFKEDVHICDGTLVSPSWLVTTTSCFQGQPKAEWTARFGSVRLLSASPWEQERRIVGMVKSPVEGSTIAMVKLDQSVIFNDFVRPICLPEDVPGGETECNTLGWARNREQLQRVQVKTAMMEKCENVSISTVNSLCTETYYGKDDCNEEEFAGSPMICLNPKAKSWTLVGISNWRIACSSNSVQRPRMYDKVTSNVNWMRETMKASS</sequence>
<dbReference type="Pfam" id="PF00057">
    <property type="entry name" value="Ldl_recept_a"/>
    <property type="match status" value="1"/>
</dbReference>
<evidence type="ECO:0000313" key="15">
    <source>
        <dbReference type="Proteomes" id="UP001168821"/>
    </source>
</evidence>
<comment type="subcellular location">
    <subcellularLocation>
        <location evidence="1">Cell membrane</location>
        <topology evidence="1">Single-pass type II membrane protein</topology>
    </subcellularLocation>
</comment>
<organism evidence="14 15">
    <name type="scientific">Zophobas morio</name>
    <dbReference type="NCBI Taxonomy" id="2755281"/>
    <lineage>
        <taxon>Eukaryota</taxon>
        <taxon>Metazoa</taxon>
        <taxon>Ecdysozoa</taxon>
        <taxon>Arthropoda</taxon>
        <taxon>Hexapoda</taxon>
        <taxon>Insecta</taxon>
        <taxon>Pterygota</taxon>
        <taxon>Neoptera</taxon>
        <taxon>Endopterygota</taxon>
        <taxon>Coleoptera</taxon>
        <taxon>Polyphaga</taxon>
        <taxon>Cucujiformia</taxon>
        <taxon>Tenebrionidae</taxon>
        <taxon>Zophobas</taxon>
    </lineage>
</organism>
<evidence type="ECO:0000313" key="14">
    <source>
        <dbReference type="EMBL" id="KAJ3642188.1"/>
    </source>
</evidence>
<feature type="disulfide bond" evidence="8">
    <location>
        <begin position="486"/>
        <end position="501"/>
    </location>
</feature>
<dbReference type="SUPFAM" id="SSF63501">
    <property type="entry name" value="Frizzled cysteine-rich domain"/>
    <property type="match status" value="1"/>
</dbReference>
<dbReference type="PROSITE" id="PS50240">
    <property type="entry name" value="TRYPSIN_DOM"/>
    <property type="match status" value="1"/>
</dbReference>
<dbReference type="InterPro" id="IPR020067">
    <property type="entry name" value="Frizzled_dom"/>
</dbReference>
<dbReference type="Gene3D" id="2.40.10.10">
    <property type="entry name" value="Trypsin-like serine proteases"/>
    <property type="match status" value="1"/>
</dbReference>
<dbReference type="AlphaFoldDB" id="A0AA38M3B0"/>
<gene>
    <name evidence="14" type="ORF">Zmor_024996</name>
</gene>
<dbReference type="Pfam" id="PF01390">
    <property type="entry name" value="SEA"/>
    <property type="match status" value="1"/>
</dbReference>
<dbReference type="Pfam" id="PF00089">
    <property type="entry name" value="Trypsin"/>
    <property type="match status" value="1"/>
</dbReference>
<dbReference type="GO" id="GO:0005886">
    <property type="term" value="C:plasma membrane"/>
    <property type="evidence" value="ECO:0007669"/>
    <property type="project" value="UniProtKB-SubCell"/>
</dbReference>
<dbReference type="InterPro" id="IPR002172">
    <property type="entry name" value="LDrepeatLR_classA_rpt"/>
</dbReference>
<comment type="caution">
    <text evidence="14">The sequence shown here is derived from an EMBL/GenBank/DDBJ whole genome shotgun (WGS) entry which is preliminary data.</text>
</comment>
<evidence type="ECO:0000256" key="7">
    <source>
        <dbReference type="PROSITE-ProRule" id="PRU00090"/>
    </source>
</evidence>
<evidence type="ECO:0000259" key="12">
    <source>
        <dbReference type="PROSITE" id="PS50038"/>
    </source>
</evidence>
<dbReference type="PRINTS" id="PR00261">
    <property type="entry name" value="LDLRECEPTOR"/>
</dbReference>
<dbReference type="PROSITE" id="PS50038">
    <property type="entry name" value="FZ"/>
    <property type="match status" value="1"/>
</dbReference>
<dbReference type="GO" id="GO:0006508">
    <property type="term" value="P:proteolysis"/>
    <property type="evidence" value="ECO:0007669"/>
    <property type="project" value="InterPro"/>
</dbReference>
<evidence type="ECO:0000256" key="1">
    <source>
        <dbReference type="ARBA" id="ARBA00004401"/>
    </source>
</evidence>
<dbReference type="Gene3D" id="1.10.2000.10">
    <property type="entry name" value="Frizzled cysteine-rich domain"/>
    <property type="match status" value="1"/>
</dbReference>
<dbReference type="SMART" id="SM00020">
    <property type="entry name" value="Tryp_SPc"/>
    <property type="match status" value="1"/>
</dbReference>
<evidence type="ECO:0000259" key="13">
    <source>
        <dbReference type="PROSITE" id="PS50240"/>
    </source>
</evidence>
<protein>
    <recommendedName>
        <fullName evidence="16">Atrial natriuretic peptide-converting enzyme</fullName>
    </recommendedName>
</protein>
<feature type="domain" description="Peptidase S1" evidence="13">
    <location>
        <begin position="659"/>
        <end position="889"/>
    </location>
</feature>
<keyword evidence="2 10" id="KW-0812">Transmembrane</keyword>
<evidence type="ECO:0000256" key="3">
    <source>
        <dbReference type="ARBA" id="ARBA00022968"/>
    </source>
</evidence>
<feature type="transmembrane region" description="Helical" evidence="10">
    <location>
        <begin position="178"/>
        <end position="201"/>
    </location>
</feature>
<dbReference type="InterPro" id="IPR036790">
    <property type="entry name" value="Frizzled_dom_sf"/>
</dbReference>